<evidence type="ECO:0000256" key="2">
    <source>
        <dbReference type="SAM" id="SignalP"/>
    </source>
</evidence>
<keyword evidence="1" id="KW-0175">Coiled coil</keyword>
<organism evidence="3">
    <name type="scientific">Panstrongylus lignarius</name>
    <dbReference type="NCBI Taxonomy" id="156445"/>
    <lineage>
        <taxon>Eukaryota</taxon>
        <taxon>Metazoa</taxon>
        <taxon>Ecdysozoa</taxon>
        <taxon>Arthropoda</taxon>
        <taxon>Hexapoda</taxon>
        <taxon>Insecta</taxon>
        <taxon>Pterygota</taxon>
        <taxon>Neoptera</taxon>
        <taxon>Paraneoptera</taxon>
        <taxon>Hemiptera</taxon>
        <taxon>Heteroptera</taxon>
        <taxon>Panheteroptera</taxon>
        <taxon>Cimicomorpha</taxon>
        <taxon>Reduviidae</taxon>
        <taxon>Triatominae</taxon>
        <taxon>Panstrongylus</taxon>
    </lineage>
</organism>
<proteinExistence type="predicted"/>
<dbReference type="AlphaFoldDB" id="A0A224X8A8"/>
<feature type="signal peptide" evidence="2">
    <location>
        <begin position="1"/>
        <end position="22"/>
    </location>
</feature>
<protein>
    <submittedName>
        <fullName evidence="3">Putative viral protein found on panstrongylus lignarius transcriptome</fullName>
    </submittedName>
</protein>
<evidence type="ECO:0000313" key="3">
    <source>
        <dbReference type="EMBL" id="JAW08607.1"/>
    </source>
</evidence>
<feature type="chain" id="PRO_5012488498" evidence="2">
    <location>
        <begin position="23"/>
        <end position="711"/>
    </location>
</feature>
<evidence type="ECO:0000256" key="1">
    <source>
        <dbReference type="SAM" id="Coils"/>
    </source>
</evidence>
<accession>A0A224X8A8</accession>
<reference evidence="3" key="1">
    <citation type="journal article" date="2018" name="PLoS Negl. Trop. Dis.">
        <title>An insight into the salivary gland and fat body transcriptome of Panstrongylus lignarius (Hemiptera: Heteroptera), the main vector of Chagas disease in Peru.</title>
        <authorList>
            <person name="Nevoa J.C."/>
            <person name="Mendes M.T."/>
            <person name="da Silva M.V."/>
            <person name="Soares S.C."/>
            <person name="Oliveira C.J.F."/>
            <person name="Ribeiro J.M.C."/>
        </authorList>
    </citation>
    <scope>NUCLEOTIDE SEQUENCE</scope>
</reference>
<feature type="coiled-coil region" evidence="1">
    <location>
        <begin position="431"/>
        <end position="458"/>
    </location>
</feature>
<sequence>MDLLKLTELFITILLTTSNCHTISPIPTNNKWFARDLITDQGLHSLLGSIDDKLRIIDSVRFSINRVETTMARMSSKIDSIESQLSTVQTSMHIKMREVYEVLLKHDFQREQIIHKCEASQSRLLHKINLLESRLEDSFQKLQGNSEINLGKLGNKQNDIANKIIEINSSIHTLKSHHLKVEDKINNTQKEIMQHFKTTQQQLAKKDHMDIIENKINGLHSRLNKTEVIWTQNDSPKGTNLEQEQIVNNIKSELRSEAQKIGNKVSNMYNDIWKKISLLENILKESISQTNITQRNLQDEFQQIVKDQTDNDRFQDFVVDNLYNEIQKNFNNLHHRFENNFQSLFSAQRNAYQKLYEEQFEYETEIEKILEKILYTFINKTISLSKENTDLLEALKGHNSQIIKTITEAKNMVITLAEENSHDHKNLDYSIREVLKRADHVAEIVEELQDQLEEINETRFNPANFLANITQIADKIAPNRRKPDIEMDKTDISNPNNTIHAVEANFSNGVLKIITDDIDPGIDKRESIKNMKENIAEINKNNNTSKIDNIEEFLYLNKALSTSKLTGIISSPSINQSNQIENITIVSNKSIFEKENSNNSSNTIKTEINKQNISVTDEKIETSFILSYINFIKGHTTKEEFLQESIPGKSFKSIHEMIIYMKPLNIVRNEFLKELDKYDREESESEIIGRRDIFFDTTNFEYEDSSDFIQS</sequence>
<keyword evidence="2" id="KW-0732">Signal</keyword>
<name>A0A224X8A8_9HEMI</name>
<dbReference type="EMBL" id="GFTR01007819">
    <property type="protein sequence ID" value="JAW08607.1"/>
    <property type="molecule type" value="Transcribed_RNA"/>
</dbReference>